<dbReference type="Pfam" id="PF12973">
    <property type="entry name" value="Cupin_7"/>
    <property type="match status" value="1"/>
</dbReference>
<dbReference type="SUPFAM" id="SSF51182">
    <property type="entry name" value="RmlC-like cupins"/>
    <property type="match status" value="1"/>
</dbReference>
<dbReference type="InterPro" id="IPR014710">
    <property type="entry name" value="RmlC-like_jellyroll"/>
</dbReference>
<dbReference type="InterPro" id="IPR011051">
    <property type="entry name" value="RmlC_Cupin_sf"/>
</dbReference>
<keyword evidence="3" id="KW-1185">Reference proteome</keyword>
<reference evidence="2 3" key="1">
    <citation type="submission" date="2020-02" db="EMBL/GenBank/DDBJ databases">
        <title>Genome sequencing for Kineobactrum sp. M2.</title>
        <authorList>
            <person name="Park S.-J."/>
        </authorList>
    </citation>
    <scope>NUCLEOTIDE SEQUENCE [LARGE SCALE GENOMIC DNA]</scope>
    <source>
        <strain evidence="2 3">M2</strain>
    </source>
</reference>
<gene>
    <name evidence="2" type="ORF">G3T16_12510</name>
</gene>
<evidence type="ECO:0000259" key="1">
    <source>
        <dbReference type="Pfam" id="PF12973"/>
    </source>
</evidence>
<name>A0A6C0U224_9GAMM</name>
<feature type="domain" description="ChrR-like cupin" evidence="1">
    <location>
        <begin position="41"/>
        <end position="142"/>
    </location>
</feature>
<protein>
    <submittedName>
        <fullName evidence="2">Cupin domain-containing protein</fullName>
    </submittedName>
</protein>
<organism evidence="2 3">
    <name type="scientific">Kineobactrum salinum</name>
    <dbReference type="NCBI Taxonomy" id="2708301"/>
    <lineage>
        <taxon>Bacteria</taxon>
        <taxon>Pseudomonadati</taxon>
        <taxon>Pseudomonadota</taxon>
        <taxon>Gammaproteobacteria</taxon>
        <taxon>Cellvibrionales</taxon>
        <taxon>Halieaceae</taxon>
        <taxon>Kineobactrum</taxon>
    </lineage>
</organism>
<dbReference type="EMBL" id="CP048711">
    <property type="protein sequence ID" value="QIB66111.1"/>
    <property type="molecule type" value="Genomic_DNA"/>
</dbReference>
<dbReference type="Proteomes" id="UP000477680">
    <property type="component" value="Chromosome"/>
</dbReference>
<evidence type="ECO:0000313" key="2">
    <source>
        <dbReference type="EMBL" id="QIB66111.1"/>
    </source>
</evidence>
<dbReference type="Gene3D" id="2.60.120.10">
    <property type="entry name" value="Jelly Rolls"/>
    <property type="match status" value="1"/>
</dbReference>
<proteinExistence type="predicted"/>
<dbReference type="AlphaFoldDB" id="A0A6C0U224"/>
<sequence>MPAFRSAVSRGRIWVAAVLLLLAVPGFAEDEQAFVRAYDSAAIEWGACPAFMPESCGLAILQGDPAKNNTDVLFRLRAGTTAPHHRHTSAERMVLLAGKMRVDYDGQAAVVLKPGNYAYGPPKLAHTATCESREDCMLFISFDQPVDATAVDQ</sequence>
<dbReference type="InterPro" id="IPR025979">
    <property type="entry name" value="ChrR-like_cupin_dom"/>
</dbReference>
<evidence type="ECO:0000313" key="3">
    <source>
        <dbReference type="Proteomes" id="UP000477680"/>
    </source>
</evidence>
<dbReference type="KEGG" id="kim:G3T16_12510"/>
<accession>A0A6C0U224</accession>